<dbReference type="AlphaFoldDB" id="A0A1J5U2B3"/>
<dbReference type="EMBL" id="MIYZ01000012">
    <property type="protein sequence ID" value="OIR22568.1"/>
    <property type="molecule type" value="Genomic_DNA"/>
</dbReference>
<evidence type="ECO:0000313" key="2">
    <source>
        <dbReference type="EMBL" id="OIR22568.1"/>
    </source>
</evidence>
<name>A0A1J5U2B3_9ARCH</name>
<sequence length="98" mass="10693">MTEFVVTSERIDKYLGLTAKALTKATIIGDPGSNSHTKAEDILGMVKAYYSDAQHFLSEGRGDDAFAAINYAHGWIDCGVRLGYLDGKGDWQLFTLSS</sequence>
<accession>A0A1J5U2B3</accession>
<organism evidence="2 3">
    <name type="scientific">Marine Group III euryarchaeote CG-Epi2</name>
    <dbReference type="NCBI Taxonomy" id="1888996"/>
    <lineage>
        <taxon>Archaea</taxon>
        <taxon>Methanobacteriati</taxon>
        <taxon>Thermoplasmatota</taxon>
        <taxon>Thermoplasmata</taxon>
        <taxon>Candidatus Thermoprofundales</taxon>
    </lineage>
</organism>
<reference evidence="2 3" key="1">
    <citation type="submission" date="2016-08" db="EMBL/GenBank/DDBJ databases">
        <title>New Insights into Marine Group III Euryarchaeota, from dark to light.</title>
        <authorList>
            <person name="Haro-Moreno J.M."/>
            <person name="Rodriguez-Valera F."/>
            <person name="Lopez-Garcia P."/>
            <person name="Moreira D."/>
            <person name="Martin-Cuadrado A.B."/>
        </authorList>
    </citation>
    <scope>NUCLEOTIDE SEQUENCE [LARGE SCALE GENOMIC DNA]</scope>
    <source>
        <strain evidence="2">CG-Epi2</strain>
    </source>
</reference>
<dbReference type="Proteomes" id="UP000183615">
    <property type="component" value="Unassembled WGS sequence"/>
</dbReference>
<proteinExistence type="predicted"/>
<protein>
    <recommendedName>
        <fullName evidence="1">DUF357 domain-containing protein</fullName>
    </recommendedName>
</protein>
<comment type="caution">
    <text evidence="2">The sequence shown here is derived from an EMBL/GenBank/DDBJ whole genome shotgun (WGS) entry which is preliminary data.</text>
</comment>
<feature type="domain" description="DUF357" evidence="1">
    <location>
        <begin position="13"/>
        <end position="84"/>
    </location>
</feature>
<evidence type="ECO:0000259" key="1">
    <source>
        <dbReference type="Pfam" id="PF04010"/>
    </source>
</evidence>
<dbReference type="Gene3D" id="1.20.1270.90">
    <property type="entry name" value="AF1782-like"/>
    <property type="match status" value="1"/>
</dbReference>
<dbReference type="SUPFAM" id="SSF158372">
    <property type="entry name" value="AF1782-like"/>
    <property type="match status" value="1"/>
</dbReference>
<evidence type="ECO:0000313" key="3">
    <source>
        <dbReference type="Proteomes" id="UP000183615"/>
    </source>
</evidence>
<gene>
    <name evidence="2" type="ORF">BET99_00870</name>
</gene>
<dbReference type="InterPro" id="IPR036809">
    <property type="entry name" value="AF1782-like_sf"/>
</dbReference>
<dbReference type="InterPro" id="IPR023140">
    <property type="entry name" value="DUF357"/>
</dbReference>
<dbReference type="Pfam" id="PF04010">
    <property type="entry name" value="DUF357"/>
    <property type="match status" value="1"/>
</dbReference>